<feature type="coiled-coil region" evidence="1">
    <location>
        <begin position="387"/>
        <end position="480"/>
    </location>
</feature>
<reference evidence="3 4" key="1">
    <citation type="journal article" date="2016" name="Nat. Commun.">
        <title>Thousands of microbial genomes shed light on interconnected biogeochemical processes in an aquifer system.</title>
        <authorList>
            <person name="Anantharaman K."/>
            <person name="Brown C.T."/>
            <person name="Hug L.A."/>
            <person name="Sharon I."/>
            <person name="Castelle C.J."/>
            <person name="Probst A.J."/>
            <person name="Thomas B.C."/>
            <person name="Singh A."/>
            <person name="Wilkins M.J."/>
            <person name="Karaoz U."/>
            <person name="Brodie E.L."/>
            <person name="Williams K.H."/>
            <person name="Hubbard S.S."/>
            <person name="Banfield J.F."/>
        </authorList>
    </citation>
    <scope>NUCLEOTIDE SEQUENCE [LARGE SCALE GENOMIC DNA]</scope>
</reference>
<protein>
    <recommendedName>
        <fullName evidence="2">RecF/RecN/SMC N-terminal domain-containing protein</fullName>
    </recommendedName>
</protein>
<dbReference type="InterPro" id="IPR003395">
    <property type="entry name" value="RecF/RecN/SMC_N"/>
</dbReference>
<evidence type="ECO:0000313" key="3">
    <source>
        <dbReference type="EMBL" id="OHA22623.1"/>
    </source>
</evidence>
<keyword evidence="1" id="KW-0175">Coiled coil</keyword>
<feature type="coiled-coil region" evidence="1">
    <location>
        <begin position="548"/>
        <end position="582"/>
    </location>
</feature>
<evidence type="ECO:0000313" key="4">
    <source>
        <dbReference type="Proteomes" id="UP000177130"/>
    </source>
</evidence>
<dbReference type="Pfam" id="PF02463">
    <property type="entry name" value="SMC_N"/>
    <property type="match status" value="1"/>
</dbReference>
<organism evidence="3 4">
    <name type="scientific">Candidatus Taylorbacteria bacterium RIFCSPHIGHO2_02_FULL_43_32b</name>
    <dbReference type="NCBI Taxonomy" id="1802306"/>
    <lineage>
        <taxon>Bacteria</taxon>
        <taxon>Candidatus Tayloriibacteriota</taxon>
    </lineage>
</organism>
<dbReference type="Gene3D" id="3.40.50.300">
    <property type="entry name" value="P-loop containing nucleotide triphosphate hydrolases"/>
    <property type="match status" value="2"/>
</dbReference>
<evidence type="ECO:0000259" key="2">
    <source>
        <dbReference type="Pfam" id="PF02463"/>
    </source>
</evidence>
<feature type="domain" description="RecF/RecN/SMC N-terminal" evidence="2">
    <location>
        <begin position="2"/>
        <end position="752"/>
    </location>
</feature>
<dbReference type="InterPro" id="IPR027417">
    <property type="entry name" value="P-loop_NTPase"/>
</dbReference>
<dbReference type="PANTHER" id="PTHR43977">
    <property type="entry name" value="STRUCTURAL MAINTENANCE OF CHROMOSOMES PROTEIN 3"/>
    <property type="match status" value="1"/>
</dbReference>
<dbReference type="EMBL" id="MHRK01000050">
    <property type="protein sequence ID" value="OHA22623.1"/>
    <property type="molecule type" value="Genomic_DNA"/>
</dbReference>
<name>A0A1G2MFL8_9BACT</name>
<accession>A0A1G2MFL8</accession>
<dbReference type="STRING" id="1802306.A3C72_03075"/>
<evidence type="ECO:0000256" key="1">
    <source>
        <dbReference type="SAM" id="Coils"/>
    </source>
</evidence>
<dbReference type="SUPFAM" id="SSF52540">
    <property type="entry name" value="P-loop containing nucleoside triphosphate hydrolases"/>
    <property type="match status" value="1"/>
</dbReference>
<feature type="coiled-coil region" evidence="1">
    <location>
        <begin position="276"/>
        <end position="355"/>
    </location>
</feature>
<sequence>MYLKNLEISGFKSFAKKTILDFSRPITAVVGPNGSGKSNVAESFRFVLGEQSVKSMRGKRGEDLIWNGGDGEMPRANRASVKITFDNSRRLMNLDFDDVILERVVYRDSISEYLINGTVVRLKDIIELLAGAHIGSSGHHIISQGEADHILIANPRERKEMIEDALGLKIYQYKKRESERKLEKTKENIAQVESLRREITPHLKFLKKQVEKIEKTLELKAELKNLYRQYIKREFVYLVEMAERVSNEKRTPEDKLKSIESELGDVKNLLSSSPGLDQKREELLSIEGKLNSARGRREEIMISIGRLEGELGSLKRMAEKAERETQKSDDTPVPLSKIEELKQSIEKELSGAESLSGIENARLIFGRIRELVKNFIDTFKKTPTGNVEAYRSEIDALFGKQKGLEEELQKVKDEESGFYKEYGRIREQIESEKDKSRDAERRMFELMGLQKEAYAELSLLKDKESKIAILKDEMEREIREGAMLVGREILNYSNEDCPSLEGGAPITKEQIIAEPRNLQEERLRVIQKIKVRVEDAGMGGGDDVLKEYKEVSERETFLTNELSDLEKSSASLVNLIDDLDKKLEVLFKEGVVKINAQFESFFGLMFGGGKASIKVVEEVKTSKRKEEDGVEMDEILAFQQGEEEEEERPQSGIEIDVKLPRKNIKGLEMLSGGERALTSIALLFAISQVNPPPFIILDETDAALDEANSKKYGDMIVNLSKLSQLILITHNRETMSRAGALYGVTMGQDGVSRLLSVAFDEAVAVAK</sequence>
<gene>
    <name evidence="3" type="ORF">A3C72_03075</name>
</gene>
<dbReference type="Proteomes" id="UP000177130">
    <property type="component" value="Unassembled WGS sequence"/>
</dbReference>
<comment type="caution">
    <text evidence="3">The sequence shown here is derived from an EMBL/GenBank/DDBJ whole genome shotgun (WGS) entry which is preliminary data.</text>
</comment>
<feature type="coiled-coil region" evidence="1">
    <location>
        <begin position="168"/>
        <end position="233"/>
    </location>
</feature>
<proteinExistence type="predicted"/>
<dbReference type="AlphaFoldDB" id="A0A1G2MFL8"/>